<dbReference type="EMBL" id="BARS01018370">
    <property type="protein sequence ID" value="GAF93700.1"/>
    <property type="molecule type" value="Genomic_DNA"/>
</dbReference>
<dbReference type="SUPFAM" id="SSF52540">
    <property type="entry name" value="P-loop containing nucleoside triphosphate hydrolases"/>
    <property type="match status" value="1"/>
</dbReference>
<name>X0UZ51_9ZZZZ</name>
<gene>
    <name evidence="5" type="ORF">S01H1_29893</name>
</gene>
<dbReference type="PANTHER" id="PTHR24220:SF689">
    <property type="entry name" value="LIPOPROTEIN-RELEASING SYSTEM ATP-BINDING PROTEIN LOLD"/>
    <property type="match status" value="1"/>
</dbReference>
<dbReference type="InterPro" id="IPR017911">
    <property type="entry name" value="MacB-like_ATP-bd"/>
</dbReference>
<dbReference type="GO" id="GO:0005524">
    <property type="term" value="F:ATP binding"/>
    <property type="evidence" value="ECO:0007669"/>
    <property type="project" value="InterPro"/>
</dbReference>
<evidence type="ECO:0000256" key="3">
    <source>
        <dbReference type="SAM" id="Phobius"/>
    </source>
</evidence>
<dbReference type="GO" id="GO:0016887">
    <property type="term" value="F:ATP hydrolysis activity"/>
    <property type="evidence" value="ECO:0007669"/>
    <property type="project" value="InterPro"/>
</dbReference>
<comment type="caution">
    <text evidence="5">The sequence shown here is derived from an EMBL/GenBank/DDBJ whole genome shotgun (WGS) entry which is preliminary data.</text>
</comment>
<feature type="transmembrane region" description="Helical" evidence="3">
    <location>
        <begin position="152"/>
        <end position="170"/>
    </location>
</feature>
<keyword evidence="3" id="KW-1133">Transmembrane helix</keyword>
<dbReference type="PROSITE" id="PS50893">
    <property type="entry name" value="ABC_TRANSPORTER_2"/>
    <property type="match status" value="1"/>
</dbReference>
<evidence type="ECO:0000259" key="4">
    <source>
        <dbReference type="PROSITE" id="PS50893"/>
    </source>
</evidence>
<comment type="similarity">
    <text evidence="1">Belongs to the ABC transporter superfamily.</text>
</comment>
<dbReference type="PROSITE" id="PS00211">
    <property type="entry name" value="ABC_TRANSPORTER_1"/>
    <property type="match status" value="1"/>
</dbReference>
<dbReference type="PANTHER" id="PTHR24220">
    <property type="entry name" value="IMPORT ATP-BINDING PROTEIN"/>
    <property type="match status" value="1"/>
</dbReference>
<evidence type="ECO:0000313" key="5">
    <source>
        <dbReference type="EMBL" id="GAF93700.1"/>
    </source>
</evidence>
<dbReference type="InterPro" id="IPR003439">
    <property type="entry name" value="ABC_transporter-like_ATP-bd"/>
</dbReference>
<proteinExistence type="inferred from homology"/>
<feature type="non-terminal residue" evidence="5">
    <location>
        <position position="247"/>
    </location>
</feature>
<protein>
    <recommendedName>
        <fullName evidence="4">ABC transporter domain-containing protein</fullName>
    </recommendedName>
</protein>
<evidence type="ECO:0000256" key="1">
    <source>
        <dbReference type="ARBA" id="ARBA00005417"/>
    </source>
</evidence>
<dbReference type="Gene3D" id="3.40.50.300">
    <property type="entry name" value="P-loop containing nucleotide triphosphate hydrolases"/>
    <property type="match status" value="1"/>
</dbReference>
<reference evidence="5" key="1">
    <citation type="journal article" date="2014" name="Front. Microbiol.">
        <title>High frequency of phylogenetically diverse reductive dehalogenase-homologous genes in deep subseafloor sedimentary metagenomes.</title>
        <authorList>
            <person name="Kawai M."/>
            <person name="Futagami T."/>
            <person name="Toyoda A."/>
            <person name="Takaki Y."/>
            <person name="Nishi S."/>
            <person name="Hori S."/>
            <person name="Arai W."/>
            <person name="Tsubouchi T."/>
            <person name="Morono Y."/>
            <person name="Uchiyama I."/>
            <person name="Ito T."/>
            <person name="Fujiyama A."/>
            <person name="Inagaki F."/>
            <person name="Takami H."/>
        </authorList>
    </citation>
    <scope>NUCLEOTIDE SEQUENCE</scope>
    <source>
        <strain evidence="5">Expedition CK06-06</strain>
    </source>
</reference>
<dbReference type="GO" id="GO:0005886">
    <property type="term" value="C:plasma membrane"/>
    <property type="evidence" value="ECO:0007669"/>
    <property type="project" value="TreeGrafter"/>
</dbReference>
<dbReference type="InterPro" id="IPR027417">
    <property type="entry name" value="P-loop_NTPase"/>
</dbReference>
<keyword evidence="3" id="KW-0812">Transmembrane</keyword>
<organism evidence="5">
    <name type="scientific">marine sediment metagenome</name>
    <dbReference type="NCBI Taxonomy" id="412755"/>
    <lineage>
        <taxon>unclassified sequences</taxon>
        <taxon>metagenomes</taxon>
        <taxon>ecological metagenomes</taxon>
    </lineage>
</organism>
<sequence length="247" mass="27354">MNDQGISFTNDNTGLFVSESTSGGAALVAGAARAEMTRHAPADAAVTPQVEPFMAVRGLHKSYRRGAHEVPVLHGVDLDIYAGEFLSIVGQSGCGKSTLLHLLGTLDRPDEGEIYFDGHRIDTLEQAGRDVLRNKHLGMIFQFYHLLPEFNLLQNVLTPLMIGNGLMAYMRRRRQFRRRATELLEMVGLSHRLRHKPCELSGGEMQRAAIARALIAEPQVLLADEPTGNLDKSTGEEIMRILRRLNS</sequence>
<feature type="domain" description="ABC transporter" evidence="4">
    <location>
        <begin position="54"/>
        <end position="247"/>
    </location>
</feature>
<dbReference type="InterPro" id="IPR015854">
    <property type="entry name" value="ABC_transpr_LolD-like"/>
</dbReference>
<keyword evidence="2" id="KW-0813">Transport</keyword>
<dbReference type="AlphaFoldDB" id="X0UZ51"/>
<accession>X0UZ51</accession>
<dbReference type="GO" id="GO:0022857">
    <property type="term" value="F:transmembrane transporter activity"/>
    <property type="evidence" value="ECO:0007669"/>
    <property type="project" value="TreeGrafter"/>
</dbReference>
<dbReference type="CDD" id="cd03255">
    <property type="entry name" value="ABC_MJ0796_LolCDE_FtsE"/>
    <property type="match status" value="1"/>
</dbReference>
<keyword evidence="3" id="KW-0472">Membrane</keyword>
<dbReference type="Pfam" id="PF00005">
    <property type="entry name" value="ABC_tran"/>
    <property type="match status" value="1"/>
</dbReference>
<dbReference type="InterPro" id="IPR017871">
    <property type="entry name" value="ABC_transporter-like_CS"/>
</dbReference>
<evidence type="ECO:0000256" key="2">
    <source>
        <dbReference type="ARBA" id="ARBA00022448"/>
    </source>
</evidence>